<dbReference type="InParanoid" id="A0A0C2WEX1"/>
<dbReference type="STRING" id="946122.A0A0C2WEX1"/>
<gene>
    <name evidence="1" type="ORF">M378DRAFT_55115</name>
</gene>
<dbReference type="Pfam" id="PF18759">
    <property type="entry name" value="Plavaka"/>
    <property type="match status" value="1"/>
</dbReference>
<feature type="non-terminal residue" evidence="1">
    <location>
        <position position="200"/>
    </location>
</feature>
<organism evidence="1 2">
    <name type="scientific">Amanita muscaria (strain Koide BX008)</name>
    <dbReference type="NCBI Taxonomy" id="946122"/>
    <lineage>
        <taxon>Eukaryota</taxon>
        <taxon>Fungi</taxon>
        <taxon>Dikarya</taxon>
        <taxon>Basidiomycota</taxon>
        <taxon>Agaricomycotina</taxon>
        <taxon>Agaricomycetes</taxon>
        <taxon>Agaricomycetidae</taxon>
        <taxon>Agaricales</taxon>
        <taxon>Pluteineae</taxon>
        <taxon>Amanitaceae</taxon>
        <taxon>Amanita</taxon>
    </lineage>
</organism>
<evidence type="ECO:0000313" key="2">
    <source>
        <dbReference type="Proteomes" id="UP000054549"/>
    </source>
</evidence>
<sequence length="200" mass="23175">LDAIDIGEIRWQSFSVSFKPNEGETTETPWKLKGYDVWYRDPHEVLKAQLSNRDFANEMDFAPKMVIDRQKRTRRYQDFMSGEWAWEQADVLASNAENHGSTFCPVILGSDKTTVSVAMGQNVYYPLYMSNGLIHNNVRQAHRNGVALIAFLAIPKTDKEYEGSKEFRNFRRELFHGSLRHILESLRPGMLQPEILHLLQ</sequence>
<proteinExistence type="predicted"/>
<feature type="non-terminal residue" evidence="1">
    <location>
        <position position="1"/>
    </location>
</feature>
<dbReference type="AlphaFoldDB" id="A0A0C2WEX1"/>
<protein>
    <submittedName>
        <fullName evidence="1">Uncharacterized protein</fullName>
    </submittedName>
</protein>
<dbReference type="InterPro" id="IPR041078">
    <property type="entry name" value="Plavaka"/>
</dbReference>
<dbReference type="Proteomes" id="UP000054549">
    <property type="component" value="Unassembled WGS sequence"/>
</dbReference>
<reference evidence="1 2" key="1">
    <citation type="submission" date="2014-04" db="EMBL/GenBank/DDBJ databases">
        <title>Evolutionary Origins and Diversification of the Mycorrhizal Mutualists.</title>
        <authorList>
            <consortium name="DOE Joint Genome Institute"/>
            <consortium name="Mycorrhizal Genomics Consortium"/>
            <person name="Kohler A."/>
            <person name="Kuo A."/>
            <person name="Nagy L.G."/>
            <person name="Floudas D."/>
            <person name="Copeland A."/>
            <person name="Barry K.W."/>
            <person name="Cichocki N."/>
            <person name="Veneault-Fourrey C."/>
            <person name="LaButti K."/>
            <person name="Lindquist E.A."/>
            <person name="Lipzen A."/>
            <person name="Lundell T."/>
            <person name="Morin E."/>
            <person name="Murat C."/>
            <person name="Riley R."/>
            <person name="Ohm R."/>
            <person name="Sun H."/>
            <person name="Tunlid A."/>
            <person name="Henrissat B."/>
            <person name="Grigoriev I.V."/>
            <person name="Hibbett D.S."/>
            <person name="Martin F."/>
        </authorList>
    </citation>
    <scope>NUCLEOTIDE SEQUENCE [LARGE SCALE GENOMIC DNA]</scope>
    <source>
        <strain evidence="1 2">Koide BX008</strain>
    </source>
</reference>
<keyword evidence="2" id="KW-1185">Reference proteome</keyword>
<accession>A0A0C2WEX1</accession>
<dbReference type="EMBL" id="KN818676">
    <property type="protein sequence ID" value="KIL54638.1"/>
    <property type="molecule type" value="Genomic_DNA"/>
</dbReference>
<name>A0A0C2WEX1_AMAMK</name>
<evidence type="ECO:0000313" key="1">
    <source>
        <dbReference type="EMBL" id="KIL54638.1"/>
    </source>
</evidence>
<dbReference type="OrthoDB" id="3199698at2759"/>
<dbReference type="HOGENOM" id="CLU_006344_13_1_1"/>